<dbReference type="SUPFAM" id="SSF52058">
    <property type="entry name" value="L domain-like"/>
    <property type="match status" value="1"/>
</dbReference>
<protein>
    <submittedName>
        <fullName evidence="1">Uncharacterized protein</fullName>
    </submittedName>
</protein>
<dbReference type="Gene3D" id="3.80.10.10">
    <property type="entry name" value="Ribonuclease Inhibitor"/>
    <property type="match status" value="1"/>
</dbReference>
<feature type="non-terminal residue" evidence="1">
    <location>
        <position position="1"/>
    </location>
</feature>
<dbReference type="Pfam" id="PF00560">
    <property type="entry name" value="LRR_1"/>
    <property type="match status" value="1"/>
</dbReference>
<dbReference type="OrthoDB" id="1394818at2759"/>
<evidence type="ECO:0000313" key="2">
    <source>
        <dbReference type="Proteomes" id="UP000269721"/>
    </source>
</evidence>
<dbReference type="AlphaFoldDB" id="A0A4P9WGY0"/>
<feature type="non-terminal residue" evidence="1">
    <location>
        <position position="77"/>
    </location>
</feature>
<organism evidence="1 2">
    <name type="scientific">Blyttiomyces helicus</name>
    <dbReference type="NCBI Taxonomy" id="388810"/>
    <lineage>
        <taxon>Eukaryota</taxon>
        <taxon>Fungi</taxon>
        <taxon>Fungi incertae sedis</taxon>
        <taxon>Chytridiomycota</taxon>
        <taxon>Chytridiomycota incertae sedis</taxon>
        <taxon>Chytridiomycetes</taxon>
        <taxon>Chytridiomycetes incertae sedis</taxon>
        <taxon>Blyttiomyces</taxon>
    </lineage>
</organism>
<keyword evidence="2" id="KW-1185">Reference proteome</keyword>
<proteinExistence type="predicted"/>
<sequence length="77" mass="8733">DLDRLILEEKAKGTVSLNLSQRDLALLPPEIGDLIDLERQIPLGLSNNLLTTLPPEMPKLSHLRYLNLRSNGFREFP</sequence>
<reference evidence="2" key="1">
    <citation type="journal article" date="2018" name="Nat. Microbiol.">
        <title>Leveraging single-cell genomics to expand the fungal tree of life.</title>
        <authorList>
            <person name="Ahrendt S.R."/>
            <person name="Quandt C.A."/>
            <person name="Ciobanu D."/>
            <person name="Clum A."/>
            <person name="Salamov A."/>
            <person name="Andreopoulos B."/>
            <person name="Cheng J.F."/>
            <person name="Woyke T."/>
            <person name="Pelin A."/>
            <person name="Henrissat B."/>
            <person name="Reynolds N.K."/>
            <person name="Benny G.L."/>
            <person name="Smith M.E."/>
            <person name="James T.Y."/>
            <person name="Grigoriev I.V."/>
        </authorList>
    </citation>
    <scope>NUCLEOTIDE SEQUENCE [LARGE SCALE GENOMIC DNA]</scope>
</reference>
<dbReference type="InterPro" id="IPR032675">
    <property type="entry name" value="LRR_dom_sf"/>
</dbReference>
<dbReference type="EMBL" id="KZ994821">
    <property type="protein sequence ID" value="RKO91974.1"/>
    <property type="molecule type" value="Genomic_DNA"/>
</dbReference>
<evidence type="ECO:0000313" key="1">
    <source>
        <dbReference type="EMBL" id="RKO91974.1"/>
    </source>
</evidence>
<name>A0A4P9WGY0_9FUNG</name>
<dbReference type="Proteomes" id="UP000269721">
    <property type="component" value="Unassembled WGS sequence"/>
</dbReference>
<dbReference type="InterPro" id="IPR001611">
    <property type="entry name" value="Leu-rich_rpt"/>
</dbReference>
<gene>
    <name evidence="1" type="ORF">BDK51DRAFT_14362</name>
</gene>
<accession>A0A4P9WGY0</accession>